<dbReference type="KEGG" id="dalk:DSCA_27240"/>
<dbReference type="Proteomes" id="UP000427906">
    <property type="component" value="Chromosome"/>
</dbReference>
<name>A0A5K7YR71_9BACT</name>
<dbReference type="EMBL" id="AP021874">
    <property type="protein sequence ID" value="BBO68794.1"/>
    <property type="molecule type" value="Genomic_DNA"/>
</dbReference>
<evidence type="ECO:0000313" key="2">
    <source>
        <dbReference type="Proteomes" id="UP000427906"/>
    </source>
</evidence>
<proteinExistence type="predicted"/>
<organism evidence="1 2">
    <name type="scientific">Desulfosarcina alkanivorans</name>
    <dbReference type="NCBI Taxonomy" id="571177"/>
    <lineage>
        <taxon>Bacteria</taxon>
        <taxon>Pseudomonadati</taxon>
        <taxon>Thermodesulfobacteriota</taxon>
        <taxon>Desulfobacteria</taxon>
        <taxon>Desulfobacterales</taxon>
        <taxon>Desulfosarcinaceae</taxon>
        <taxon>Desulfosarcina</taxon>
    </lineage>
</organism>
<sequence length="111" mass="12112">MVAAAFIFSGPVFGGDIKSRMKDRLPKIIELKAAGAIGEDNQGFLAFVGGKKPEEELVAAENNDRQRVYHAIARQQGTTAAVVGRRRALQIAKKAKAGEWLQDAGGRWYQK</sequence>
<reference evidence="1 2" key="1">
    <citation type="submission" date="2019-11" db="EMBL/GenBank/DDBJ databases">
        <title>Comparative genomics of hydrocarbon-degrading Desulfosarcina strains.</title>
        <authorList>
            <person name="Watanabe M."/>
            <person name="Kojima H."/>
            <person name="Fukui M."/>
        </authorList>
    </citation>
    <scope>NUCLEOTIDE SEQUENCE [LARGE SCALE GENOMIC DNA]</scope>
    <source>
        <strain evidence="1 2">PL12</strain>
    </source>
</reference>
<evidence type="ECO:0000313" key="1">
    <source>
        <dbReference type="EMBL" id="BBO68794.1"/>
    </source>
</evidence>
<keyword evidence="2" id="KW-1185">Reference proteome</keyword>
<gene>
    <name evidence="1" type="ORF">DSCA_27240</name>
</gene>
<accession>A0A5K7YR71</accession>
<dbReference type="Pfam" id="PF07027">
    <property type="entry name" value="DUF1318"/>
    <property type="match status" value="1"/>
</dbReference>
<protein>
    <recommendedName>
        <fullName evidence="3">DUF1318 domain-containing protein</fullName>
    </recommendedName>
</protein>
<dbReference type="AlphaFoldDB" id="A0A5K7YR71"/>
<dbReference type="InterPro" id="IPR008309">
    <property type="entry name" value="YdbL"/>
</dbReference>
<evidence type="ECO:0008006" key="3">
    <source>
        <dbReference type="Google" id="ProtNLM"/>
    </source>
</evidence>